<dbReference type="AlphaFoldDB" id="W2V0G1"/>
<reference evidence="3 4" key="1">
    <citation type="journal article" date="2013" name="PLoS ONE">
        <title>Bacterial endosymbiosis in a chordate host: long-term co-evolution and conservation of secondary metabolism.</title>
        <authorList>
            <person name="Kwan J.C."/>
            <person name="Schmidt E.W."/>
        </authorList>
    </citation>
    <scope>NUCLEOTIDE SEQUENCE [LARGE SCALE GENOMIC DNA]</scope>
    <source>
        <strain evidence="4">L6</strain>
    </source>
</reference>
<accession>W2V0G1</accession>
<dbReference type="Proteomes" id="UP000018951">
    <property type="component" value="Unassembled WGS sequence"/>
</dbReference>
<feature type="region of interest" description="Disordered" evidence="1">
    <location>
        <begin position="513"/>
        <end position="542"/>
    </location>
</feature>
<feature type="region of interest" description="Disordered" evidence="1">
    <location>
        <begin position="180"/>
        <end position="253"/>
    </location>
</feature>
<organism evidence="3 4">
    <name type="scientific">Candidatus Xenolissoclinum pacificiensis L6</name>
    <dbReference type="NCBI Taxonomy" id="1401685"/>
    <lineage>
        <taxon>Bacteria</taxon>
        <taxon>Pseudomonadati</taxon>
        <taxon>Pseudomonadota</taxon>
        <taxon>Alphaproteobacteria</taxon>
        <taxon>Rickettsiales</taxon>
        <taxon>Anaplasmataceae</taxon>
        <taxon>Candidatus Xenolissoclinum</taxon>
    </lineage>
</organism>
<feature type="compositionally biased region" description="Polar residues" evidence="1">
    <location>
        <begin position="436"/>
        <end position="453"/>
    </location>
</feature>
<protein>
    <submittedName>
        <fullName evidence="3">Uncharacterized protein</fullName>
    </submittedName>
</protein>
<dbReference type="EMBL" id="AXCJ01000001">
    <property type="protein sequence ID" value="ETO91709.1"/>
    <property type="molecule type" value="Genomic_DNA"/>
</dbReference>
<feature type="compositionally biased region" description="Low complexity" evidence="1">
    <location>
        <begin position="210"/>
        <end position="225"/>
    </location>
</feature>
<sequence length="592" mass="64337">MLKNTQKSAESCGYTCENSCDAVLGTKSVTNETLIYETSTLSHGVCRDEACVTAFYVGPHIEPVEFEITQDMKGRVIVEVDQDTCAFYVYGIHDVNLHSPVISICADINDAGDLADALSSPEDQNITTREDILCLSSQQPNSTTKTSIDTTSIPVGSTLFREVTSSGTTIQGALTTSVHDTTHKKTTSSGTTIQGALTTSVHDTTHKKTTSSGTTMQGALTTSVHDTTHKKTTSSDTTTQENTPSSDSTTINDLTSDITQPGFSLAITQGDITSFTREISTMDVKGTSDSMYISANNNLPDTSASIERISTSTPLSNKSATMLLSAHAILGIVFGLGVVLVLLGGAYCYMSYQKYQQRRYTNADGSHPTQEDIAIELNNFRGDEGNCFQQRDQVTYLVGEIPGVRCLNPEDRSVFFSAVDDEDDIFNSKWARSTNLKPKQTGSNTDNSGTSKEASSKKKNFKKFLNNITPQLSSDGLSSMEKLRMTDIECLNPEDRSVFFSTGDDEDDIFNSKWARSTNLKPKQTGSNTDNSGTSKEASSKITNSTKFVNNINAQLSSNRLSSSKKGFVNVLFNDVSINLSDDKKMDLRKPF</sequence>
<proteinExistence type="predicted"/>
<evidence type="ECO:0000256" key="2">
    <source>
        <dbReference type="SAM" id="Phobius"/>
    </source>
</evidence>
<keyword evidence="2" id="KW-0472">Membrane</keyword>
<gene>
    <name evidence="3" type="ORF">P857_881</name>
</gene>
<feature type="compositionally biased region" description="Polar residues" evidence="1">
    <location>
        <begin position="514"/>
        <end position="542"/>
    </location>
</feature>
<name>W2V0G1_9RICK</name>
<keyword evidence="2" id="KW-1133">Transmembrane helix</keyword>
<feature type="compositionally biased region" description="Polar residues" evidence="1">
    <location>
        <begin position="240"/>
        <end position="253"/>
    </location>
</feature>
<evidence type="ECO:0000313" key="4">
    <source>
        <dbReference type="Proteomes" id="UP000018951"/>
    </source>
</evidence>
<keyword evidence="2" id="KW-0812">Transmembrane</keyword>
<keyword evidence="4" id="KW-1185">Reference proteome</keyword>
<evidence type="ECO:0000256" key="1">
    <source>
        <dbReference type="SAM" id="MobiDB-lite"/>
    </source>
</evidence>
<feature type="compositionally biased region" description="Low complexity" evidence="1">
    <location>
        <begin position="187"/>
        <end position="202"/>
    </location>
</feature>
<feature type="region of interest" description="Disordered" evidence="1">
    <location>
        <begin position="436"/>
        <end position="457"/>
    </location>
</feature>
<evidence type="ECO:0000313" key="3">
    <source>
        <dbReference type="EMBL" id="ETO91709.1"/>
    </source>
</evidence>
<feature type="transmembrane region" description="Helical" evidence="2">
    <location>
        <begin position="322"/>
        <end position="349"/>
    </location>
</feature>
<comment type="caution">
    <text evidence="3">The sequence shown here is derived from an EMBL/GenBank/DDBJ whole genome shotgun (WGS) entry which is preliminary data.</text>
</comment>